<keyword evidence="2" id="KW-1185">Reference proteome</keyword>
<reference evidence="1 2" key="1">
    <citation type="journal article" date="2015" name="Genome Biol. Evol.">
        <title>Comparative Genomics of a Bacterivorous Green Alga Reveals Evolutionary Causalities and Consequences of Phago-Mixotrophic Mode of Nutrition.</title>
        <authorList>
            <person name="Burns J.A."/>
            <person name="Paasch A."/>
            <person name="Narechania A."/>
            <person name="Kim E."/>
        </authorList>
    </citation>
    <scope>NUCLEOTIDE SEQUENCE [LARGE SCALE GENOMIC DNA]</scope>
    <source>
        <strain evidence="1 2">PLY_AMNH</strain>
    </source>
</reference>
<comment type="caution">
    <text evidence="1">The sequence shown here is derived from an EMBL/GenBank/DDBJ whole genome shotgun (WGS) entry which is preliminary data.</text>
</comment>
<organism evidence="1 2">
    <name type="scientific">Cymbomonas tetramitiformis</name>
    <dbReference type="NCBI Taxonomy" id="36881"/>
    <lineage>
        <taxon>Eukaryota</taxon>
        <taxon>Viridiplantae</taxon>
        <taxon>Chlorophyta</taxon>
        <taxon>Pyramimonadophyceae</taxon>
        <taxon>Pyramimonadales</taxon>
        <taxon>Pyramimonadaceae</taxon>
        <taxon>Cymbomonas</taxon>
    </lineage>
</organism>
<accession>A0AAE0C807</accession>
<evidence type="ECO:0000313" key="1">
    <source>
        <dbReference type="EMBL" id="KAK3249409.1"/>
    </source>
</evidence>
<gene>
    <name evidence="1" type="ORF">CYMTET_41161</name>
</gene>
<dbReference type="AlphaFoldDB" id="A0AAE0C807"/>
<sequence length="235" mass="25885">MTDEGSVAQLADLTAIILDVNKQLKSIADKVNGKGFTPRADKGKIGHGGGGSGMRFAAKDLPAGGIWSQTHMWKRVAFHKGSGAFVHFCANIESRKHDVRHWHRRDCPNGGKSATDDHFGNFQVAVEENNDGRFDALCMLAGGKPEMVDDVSAFSFGVTQEDAPGFMREYVPYCQPTTRTGGFSIVTSLRVCMGAGQRRRQSRITAPHRRWCLTRTRRGPWIPYMHTSQACASMV</sequence>
<dbReference type="EMBL" id="LGRX02027363">
    <property type="protein sequence ID" value="KAK3249409.1"/>
    <property type="molecule type" value="Genomic_DNA"/>
</dbReference>
<name>A0AAE0C807_9CHLO</name>
<proteinExistence type="predicted"/>
<dbReference type="Proteomes" id="UP001190700">
    <property type="component" value="Unassembled WGS sequence"/>
</dbReference>
<protein>
    <submittedName>
        <fullName evidence="1">Uncharacterized protein</fullName>
    </submittedName>
</protein>
<evidence type="ECO:0000313" key="2">
    <source>
        <dbReference type="Proteomes" id="UP001190700"/>
    </source>
</evidence>